<dbReference type="SUPFAM" id="SSF55729">
    <property type="entry name" value="Acyl-CoA N-acyltransferases (Nat)"/>
    <property type="match status" value="1"/>
</dbReference>
<keyword evidence="3" id="KW-1185">Reference proteome</keyword>
<keyword evidence="2" id="KW-0808">Transferase</keyword>
<feature type="domain" description="N-acetyltransferase" evidence="1">
    <location>
        <begin position="12"/>
        <end position="169"/>
    </location>
</feature>
<dbReference type="GO" id="GO:0016747">
    <property type="term" value="F:acyltransferase activity, transferring groups other than amino-acyl groups"/>
    <property type="evidence" value="ECO:0007669"/>
    <property type="project" value="InterPro"/>
</dbReference>
<dbReference type="Pfam" id="PF13302">
    <property type="entry name" value="Acetyltransf_3"/>
    <property type="match status" value="1"/>
</dbReference>
<evidence type="ECO:0000313" key="3">
    <source>
        <dbReference type="Proteomes" id="UP000482800"/>
    </source>
</evidence>
<name>A0A6V8KLV0_9ACTN</name>
<dbReference type="Gene3D" id="3.40.630.30">
    <property type="match status" value="1"/>
</dbReference>
<dbReference type="Proteomes" id="UP000482800">
    <property type="component" value="Unassembled WGS sequence"/>
</dbReference>
<gene>
    <name evidence="2" type="ORF">Phou_103520</name>
</gene>
<dbReference type="InterPro" id="IPR000182">
    <property type="entry name" value="GNAT_dom"/>
</dbReference>
<sequence>MSDALTLRTERLDLPPLDASHLDELAAIYADPAVSAYIGGSKLSYEGTRAQLAVFEAIWREHGHGQSAVIERASGRMIGRAGLHHWPGGMLELGYVLARDAQGKGYAREAGAAWLAWTWANLPNDHITAVIHPENTASITLAARLGFHFDHRTDQLTGTTVSIYRLDRPPAA</sequence>
<comment type="caution">
    <text evidence="2">The sequence shown here is derived from an EMBL/GenBank/DDBJ whole genome shotgun (WGS) entry which is preliminary data.</text>
</comment>
<protein>
    <submittedName>
        <fullName evidence="2">N-acetyltransferase</fullName>
    </submittedName>
</protein>
<dbReference type="InterPro" id="IPR051531">
    <property type="entry name" value="N-acetyltransferase"/>
</dbReference>
<proteinExistence type="predicted"/>
<dbReference type="AlphaFoldDB" id="A0A6V8KLV0"/>
<dbReference type="PANTHER" id="PTHR43792">
    <property type="entry name" value="GNAT FAMILY, PUTATIVE (AFU_ORTHOLOGUE AFUA_3G00765)-RELATED-RELATED"/>
    <property type="match status" value="1"/>
</dbReference>
<dbReference type="EMBL" id="BLPF01000005">
    <property type="protein sequence ID" value="GFJ86172.1"/>
    <property type="molecule type" value="Genomic_DNA"/>
</dbReference>
<dbReference type="RefSeq" id="WP_173071882.1">
    <property type="nucleotide sequence ID" value="NZ_BAABGO010000002.1"/>
</dbReference>
<dbReference type="PANTHER" id="PTHR43792:SF1">
    <property type="entry name" value="N-ACETYLTRANSFERASE DOMAIN-CONTAINING PROTEIN"/>
    <property type="match status" value="1"/>
</dbReference>
<reference evidence="2 3" key="1">
    <citation type="submission" date="2020-03" db="EMBL/GenBank/DDBJ databases">
        <title>Whole genome shotgun sequence of Phytohabitans houttuyneae NBRC 108639.</title>
        <authorList>
            <person name="Komaki H."/>
            <person name="Tamura T."/>
        </authorList>
    </citation>
    <scope>NUCLEOTIDE SEQUENCE [LARGE SCALE GENOMIC DNA]</scope>
    <source>
        <strain evidence="2 3">NBRC 108639</strain>
    </source>
</reference>
<dbReference type="InterPro" id="IPR016181">
    <property type="entry name" value="Acyl_CoA_acyltransferase"/>
</dbReference>
<reference evidence="2 3" key="2">
    <citation type="submission" date="2020-03" db="EMBL/GenBank/DDBJ databases">
        <authorList>
            <person name="Ichikawa N."/>
            <person name="Kimura A."/>
            <person name="Kitahashi Y."/>
            <person name="Uohara A."/>
        </authorList>
    </citation>
    <scope>NUCLEOTIDE SEQUENCE [LARGE SCALE GENOMIC DNA]</scope>
    <source>
        <strain evidence="2 3">NBRC 108639</strain>
    </source>
</reference>
<organism evidence="2 3">
    <name type="scientific">Phytohabitans houttuyneae</name>
    <dbReference type="NCBI Taxonomy" id="1076126"/>
    <lineage>
        <taxon>Bacteria</taxon>
        <taxon>Bacillati</taxon>
        <taxon>Actinomycetota</taxon>
        <taxon>Actinomycetes</taxon>
        <taxon>Micromonosporales</taxon>
        <taxon>Micromonosporaceae</taxon>
    </lineage>
</organism>
<dbReference type="PROSITE" id="PS51186">
    <property type="entry name" value="GNAT"/>
    <property type="match status" value="1"/>
</dbReference>
<evidence type="ECO:0000259" key="1">
    <source>
        <dbReference type="PROSITE" id="PS51186"/>
    </source>
</evidence>
<accession>A0A6V8KLV0</accession>
<evidence type="ECO:0000313" key="2">
    <source>
        <dbReference type="EMBL" id="GFJ86172.1"/>
    </source>
</evidence>